<evidence type="ECO:0000259" key="5">
    <source>
        <dbReference type="Pfam" id="PF00850"/>
    </source>
</evidence>
<dbReference type="PANTHER" id="PTHR10625:SF10">
    <property type="entry name" value="HISTONE DEACETYLASE HDAC1"/>
    <property type="match status" value="1"/>
</dbReference>
<gene>
    <name evidence="6" type="ORF">A7979_03445</name>
</gene>
<name>A0A1Y1RNI7_9MICC</name>
<comment type="pathway">
    <text evidence="1">Ketone degradation; acetoin degradation.</text>
</comment>
<evidence type="ECO:0000256" key="4">
    <source>
        <dbReference type="ARBA" id="ARBA00022627"/>
    </source>
</evidence>
<reference evidence="6 7" key="1">
    <citation type="submission" date="2016-05" db="EMBL/GenBank/DDBJ databases">
        <title>Draft genome sequence of a porcine commensal Rothia nasimurium.</title>
        <authorList>
            <person name="Gaiser R.A."/>
            <person name="Van Baarlen P."/>
            <person name="Wells J.M."/>
        </authorList>
    </citation>
    <scope>NUCLEOTIDE SEQUENCE [LARGE SCALE GENOMIC DNA]</scope>
    <source>
        <strain evidence="6 7">PT-32</strain>
    </source>
</reference>
<dbReference type="GO" id="GO:0004407">
    <property type="term" value="F:histone deacetylase activity"/>
    <property type="evidence" value="ECO:0007669"/>
    <property type="project" value="TreeGrafter"/>
</dbReference>
<protein>
    <recommendedName>
        <fullName evidence="3">Acetoin utilization protein AcuC</fullName>
    </recommendedName>
</protein>
<dbReference type="Pfam" id="PF00850">
    <property type="entry name" value="Hist_deacetyl"/>
    <property type="match status" value="1"/>
</dbReference>
<dbReference type="InterPro" id="IPR037138">
    <property type="entry name" value="His_deacetylse_dom_sf"/>
</dbReference>
<evidence type="ECO:0000256" key="2">
    <source>
        <dbReference type="ARBA" id="ARBA00005947"/>
    </source>
</evidence>
<keyword evidence="7" id="KW-1185">Reference proteome</keyword>
<proteinExistence type="inferred from homology"/>
<dbReference type="Proteomes" id="UP000192359">
    <property type="component" value="Unassembled WGS sequence"/>
</dbReference>
<evidence type="ECO:0000256" key="1">
    <source>
        <dbReference type="ARBA" id="ARBA00005101"/>
    </source>
</evidence>
<comment type="similarity">
    <text evidence="2">Belongs to the histone deacetylase family.</text>
</comment>
<sequence length="402" mass="43607">MSAADNLKPTDVRVLWAPAMANYFFGDYHPMHPSRLDATARLAQALGVFDLPQVQVEEPEVATVHQLMLAHDYPYIDAVQKISADPTLTIASCGLGTEDTPGFEGVHEASARLAGGTYQAAEAILGGKVKHAVNFGGGMHHASRDHASGFCIYNDCAVGIARLLEAGVQRVVYIDVDAHHGDGTQSIFWDNPNVMTVSLHESGMTLFPGTGFANEVGPEGLAAGTAVNIAMPESTTDSGWLRAFDAIVPSLLRQFQPEVIVSQHGCDSHTADDMSHLNISINAQREIAAHISLLADELCEGRWIATGGGGYSIYNAVPRSWSHLIAVAAGQPLDVHIPTPDSWRRYMLDTYGTTVPTMMGDPVDLWWHSWEVGYDPASSVDRTIMATRKEVFPLWGLDPWYD</sequence>
<dbReference type="PANTHER" id="PTHR10625">
    <property type="entry name" value="HISTONE DEACETYLASE HDAC1-RELATED"/>
    <property type="match status" value="1"/>
</dbReference>
<dbReference type="InterPro" id="IPR000286">
    <property type="entry name" value="HDACs"/>
</dbReference>
<organism evidence="6 7">
    <name type="scientific">Rothia nasimurium</name>
    <dbReference type="NCBI Taxonomy" id="85336"/>
    <lineage>
        <taxon>Bacteria</taxon>
        <taxon>Bacillati</taxon>
        <taxon>Actinomycetota</taxon>
        <taxon>Actinomycetes</taxon>
        <taxon>Micrococcales</taxon>
        <taxon>Micrococcaceae</taxon>
        <taxon>Rothia</taxon>
    </lineage>
</organism>
<feature type="domain" description="Histone deacetylase" evidence="5">
    <location>
        <begin position="29"/>
        <end position="326"/>
    </location>
</feature>
<dbReference type="InterPro" id="IPR023801">
    <property type="entry name" value="His_deacetylse_dom"/>
</dbReference>
<dbReference type="GO" id="GO:0045150">
    <property type="term" value="P:acetoin catabolic process"/>
    <property type="evidence" value="ECO:0007669"/>
    <property type="project" value="UniProtKB-UniPathway"/>
</dbReference>
<dbReference type="CDD" id="cd09994">
    <property type="entry name" value="HDAC_AcuC_like"/>
    <property type="match status" value="1"/>
</dbReference>
<dbReference type="InterPro" id="IPR003085">
    <property type="entry name" value="AcuC"/>
</dbReference>
<dbReference type="UniPathway" id="UPA00040"/>
<dbReference type="PRINTS" id="PR01272">
    <property type="entry name" value="ACUCPROTEIN"/>
</dbReference>
<dbReference type="AlphaFoldDB" id="A0A1Y1RNI7"/>
<dbReference type="RefSeq" id="WP_083091962.1">
    <property type="nucleotide sequence ID" value="NZ_LXWF01000040.1"/>
</dbReference>
<evidence type="ECO:0000256" key="3">
    <source>
        <dbReference type="ARBA" id="ARBA00020218"/>
    </source>
</evidence>
<dbReference type="GO" id="GO:0040029">
    <property type="term" value="P:epigenetic regulation of gene expression"/>
    <property type="evidence" value="ECO:0007669"/>
    <property type="project" value="TreeGrafter"/>
</dbReference>
<accession>A0A1Y1RNI7</accession>
<comment type="caution">
    <text evidence="6">The sequence shown here is derived from an EMBL/GenBank/DDBJ whole genome shotgun (WGS) entry which is preliminary data.</text>
</comment>
<dbReference type="PRINTS" id="PR01270">
    <property type="entry name" value="HDASUPER"/>
</dbReference>
<dbReference type="Gene3D" id="3.40.800.20">
    <property type="entry name" value="Histone deacetylase domain"/>
    <property type="match status" value="1"/>
</dbReference>
<dbReference type="SUPFAM" id="SSF52768">
    <property type="entry name" value="Arginase/deacetylase"/>
    <property type="match status" value="1"/>
</dbReference>
<keyword evidence="4" id="KW-0006">Acetoin catabolism</keyword>
<evidence type="ECO:0000313" key="7">
    <source>
        <dbReference type="Proteomes" id="UP000192359"/>
    </source>
</evidence>
<evidence type="ECO:0000313" key="6">
    <source>
        <dbReference type="EMBL" id="ORC16392.1"/>
    </source>
</evidence>
<dbReference type="EMBL" id="LXWF01000040">
    <property type="protein sequence ID" value="ORC16392.1"/>
    <property type="molecule type" value="Genomic_DNA"/>
</dbReference>
<dbReference type="InterPro" id="IPR023696">
    <property type="entry name" value="Ureohydrolase_dom_sf"/>
</dbReference>